<dbReference type="Proteomes" id="UP000297245">
    <property type="component" value="Unassembled WGS sequence"/>
</dbReference>
<dbReference type="SUPFAM" id="SSF52540">
    <property type="entry name" value="P-loop containing nucleoside triphosphate hydrolases"/>
    <property type="match status" value="1"/>
</dbReference>
<dbReference type="Pfam" id="PF00063">
    <property type="entry name" value="Myosin_head"/>
    <property type="match status" value="1"/>
</dbReference>
<dbReference type="GO" id="GO:0007015">
    <property type="term" value="P:actin filament organization"/>
    <property type="evidence" value="ECO:0007669"/>
    <property type="project" value="TreeGrafter"/>
</dbReference>
<reference evidence="9 10" key="1">
    <citation type="journal article" date="2019" name="Nat. Ecol. Evol.">
        <title>Megaphylogeny resolves global patterns of mushroom evolution.</title>
        <authorList>
            <person name="Varga T."/>
            <person name="Krizsan K."/>
            <person name="Foldi C."/>
            <person name="Dima B."/>
            <person name="Sanchez-Garcia M."/>
            <person name="Sanchez-Ramirez S."/>
            <person name="Szollosi G.J."/>
            <person name="Szarkandi J.G."/>
            <person name="Papp V."/>
            <person name="Albert L."/>
            <person name="Andreopoulos W."/>
            <person name="Angelini C."/>
            <person name="Antonin V."/>
            <person name="Barry K.W."/>
            <person name="Bougher N.L."/>
            <person name="Buchanan P."/>
            <person name="Buyck B."/>
            <person name="Bense V."/>
            <person name="Catcheside P."/>
            <person name="Chovatia M."/>
            <person name="Cooper J."/>
            <person name="Damon W."/>
            <person name="Desjardin D."/>
            <person name="Finy P."/>
            <person name="Geml J."/>
            <person name="Haridas S."/>
            <person name="Hughes K."/>
            <person name="Justo A."/>
            <person name="Karasinski D."/>
            <person name="Kautmanova I."/>
            <person name="Kiss B."/>
            <person name="Kocsube S."/>
            <person name="Kotiranta H."/>
            <person name="LaButti K.M."/>
            <person name="Lechner B.E."/>
            <person name="Liimatainen K."/>
            <person name="Lipzen A."/>
            <person name="Lukacs Z."/>
            <person name="Mihaltcheva S."/>
            <person name="Morgado L.N."/>
            <person name="Niskanen T."/>
            <person name="Noordeloos M.E."/>
            <person name="Ohm R.A."/>
            <person name="Ortiz-Santana B."/>
            <person name="Ovrebo C."/>
            <person name="Racz N."/>
            <person name="Riley R."/>
            <person name="Savchenko A."/>
            <person name="Shiryaev A."/>
            <person name="Soop K."/>
            <person name="Spirin V."/>
            <person name="Szebenyi C."/>
            <person name="Tomsovsky M."/>
            <person name="Tulloss R.E."/>
            <person name="Uehling J."/>
            <person name="Grigoriev I.V."/>
            <person name="Vagvolgyi C."/>
            <person name="Papp T."/>
            <person name="Martin F.M."/>
            <person name="Miettinen O."/>
            <person name="Hibbett D.S."/>
            <person name="Nagy L.G."/>
        </authorList>
    </citation>
    <scope>NUCLEOTIDE SEQUENCE [LARGE SCALE GENOMIC DNA]</scope>
    <source>
        <strain evidence="9 10">CBS 962.96</strain>
    </source>
</reference>
<evidence type="ECO:0000259" key="8">
    <source>
        <dbReference type="PROSITE" id="PS51456"/>
    </source>
</evidence>
<organism evidence="9 10">
    <name type="scientific">Dendrothele bispora (strain CBS 962.96)</name>
    <dbReference type="NCBI Taxonomy" id="1314807"/>
    <lineage>
        <taxon>Eukaryota</taxon>
        <taxon>Fungi</taxon>
        <taxon>Dikarya</taxon>
        <taxon>Basidiomycota</taxon>
        <taxon>Agaricomycotina</taxon>
        <taxon>Agaricomycetes</taxon>
        <taxon>Agaricomycetidae</taxon>
        <taxon>Agaricales</taxon>
        <taxon>Agaricales incertae sedis</taxon>
        <taxon>Dendrothele</taxon>
    </lineage>
</organism>
<comment type="caution">
    <text evidence="6">Lacks conserved residue(s) required for the propagation of feature annotation.</text>
</comment>
<feature type="chain" id="PRO_5021033133" evidence="7">
    <location>
        <begin position="28"/>
        <end position="185"/>
    </location>
</feature>
<feature type="domain" description="Myosin motor" evidence="8">
    <location>
        <begin position="1"/>
        <end position="185"/>
    </location>
</feature>
<dbReference type="GO" id="GO:0051015">
    <property type="term" value="F:actin filament binding"/>
    <property type="evidence" value="ECO:0007669"/>
    <property type="project" value="TreeGrafter"/>
</dbReference>
<evidence type="ECO:0000313" key="9">
    <source>
        <dbReference type="EMBL" id="THU99188.1"/>
    </source>
</evidence>
<feature type="signal peptide" evidence="7">
    <location>
        <begin position="1"/>
        <end position="27"/>
    </location>
</feature>
<protein>
    <submittedName>
        <fullName evidence="9">P-loop containing nucleoside triphosphate hydrolase protein</fullName>
    </submittedName>
</protein>
<keyword evidence="10" id="KW-1185">Reference proteome</keyword>
<keyword evidence="4" id="KW-0505">Motor protein</keyword>
<dbReference type="Gene3D" id="1.20.120.720">
    <property type="entry name" value="Myosin VI head, motor domain, U50 subdomain"/>
    <property type="match status" value="1"/>
</dbReference>
<evidence type="ECO:0000256" key="7">
    <source>
        <dbReference type="SAM" id="SignalP"/>
    </source>
</evidence>
<evidence type="ECO:0000256" key="1">
    <source>
        <dbReference type="ARBA" id="ARBA00022741"/>
    </source>
</evidence>
<dbReference type="InterPro" id="IPR001609">
    <property type="entry name" value="Myosin_head_motor_dom-like"/>
</dbReference>
<evidence type="ECO:0000256" key="3">
    <source>
        <dbReference type="ARBA" id="ARBA00023123"/>
    </source>
</evidence>
<dbReference type="GO" id="GO:0016459">
    <property type="term" value="C:myosin complex"/>
    <property type="evidence" value="ECO:0007669"/>
    <property type="project" value="UniProtKB-KW"/>
</dbReference>
<evidence type="ECO:0000313" key="10">
    <source>
        <dbReference type="Proteomes" id="UP000297245"/>
    </source>
</evidence>
<dbReference type="Gene3D" id="3.40.850.10">
    <property type="entry name" value="Kinesin motor domain"/>
    <property type="match status" value="1"/>
</dbReference>
<name>A0A4S8MB43_DENBC</name>
<evidence type="ECO:0000256" key="5">
    <source>
        <dbReference type="ARBA" id="ARBA00023203"/>
    </source>
</evidence>
<dbReference type="AlphaFoldDB" id="A0A4S8MB43"/>
<dbReference type="GO" id="GO:0016787">
    <property type="term" value="F:hydrolase activity"/>
    <property type="evidence" value="ECO:0007669"/>
    <property type="project" value="UniProtKB-KW"/>
</dbReference>
<dbReference type="GO" id="GO:0005737">
    <property type="term" value="C:cytoplasm"/>
    <property type="evidence" value="ECO:0007669"/>
    <property type="project" value="TreeGrafter"/>
</dbReference>
<dbReference type="GO" id="GO:0005524">
    <property type="term" value="F:ATP binding"/>
    <property type="evidence" value="ECO:0007669"/>
    <property type="project" value="UniProtKB-KW"/>
</dbReference>
<evidence type="ECO:0000256" key="4">
    <source>
        <dbReference type="ARBA" id="ARBA00023175"/>
    </source>
</evidence>
<evidence type="ECO:0000256" key="2">
    <source>
        <dbReference type="ARBA" id="ARBA00022840"/>
    </source>
</evidence>
<keyword evidence="9" id="KW-0378">Hydrolase</keyword>
<dbReference type="GO" id="GO:0000146">
    <property type="term" value="F:microfilament motor activity"/>
    <property type="evidence" value="ECO:0007669"/>
    <property type="project" value="TreeGrafter"/>
</dbReference>
<keyword evidence="2" id="KW-0067">ATP-binding</keyword>
<evidence type="ECO:0000256" key="6">
    <source>
        <dbReference type="PROSITE-ProRule" id="PRU00782"/>
    </source>
</evidence>
<keyword evidence="5 6" id="KW-0009">Actin-binding</keyword>
<dbReference type="PANTHER" id="PTHR13140">
    <property type="entry name" value="MYOSIN"/>
    <property type="match status" value="1"/>
</dbReference>
<dbReference type="EMBL" id="ML179123">
    <property type="protein sequence ID" value="THU99188.1"/>
    <property type="molecule type" value="Genomic_DNA"/>
</dbReference>
<dbReference type="PROSITE" id="PS51456">
    <property type="entry name" value="MYOSIN_MOTOR"/>
    <property type="match status" value="1"/>
</dbReference>
<proteinExistence type="inferred from homology"/>
<accession>A0A4S8MB43</accession>
<dbReference type="GO" id="GO:0016020">
    <property type="term" value="C:membrane"/>
    <property type="evidence" value="ECO:0007669"/>
    <property type="project" value="TreeGrafter"/>
</dbReference>
<comment type="similarity">
    <text evidence="6">Belongs to the TRAFAC class myosin-kinesin ATPase superfamily. Myosin family.</text>
</comment>
<dbReference type="InterPro" id="IPR036961">
    <property type="entry name" value="Kinesin_motor_dom_sf"/>
</dbReference>
<gene>
    <name evidence="9" type="ORF">K435DRAFT_504084</name>
</gene>
<keyword evidence="1" id="KW-0547">Nucleotide-binding</keyword>
<dbReference type="Gene3D" id="1.20.58.530">
    <property type="match status" value="1"/>
</dbReference>
<keyword evidence="3 6" id="KW-0518">Myosin</keyword>
<sequence length="185" mass="20751">MTTKRSDGLAKWVYACLFEWLVGVVNGSLVEEDGGGRGEGPKYGDGDKGIVIGFYGFEHFKSNHFKQFCIDYAKEKLEQHFTTHIFQLEQDTYKEHGIPRSFVKLVDDKKCVEVTESGYPYSRILALLDEECRLPTTTDMSFCQKLNDLLGAGPAAEGFKGVFNPMRWPTTYLPTVTTAAAVETI</sequence>
<dbReference type="PANTHER" id="PTHR13140:SF706">
    <property type="entry name" value="DILUTE CLASS UNCONVENTIONAL MYOSIN, ISOFORM C"/>
    <property type="match status" value="1"/>
</dbReference>
<keyword evidence="7" id="KW-0732">Signal</keyword>
<dbReference type="OrthoDB" id="6108017at2759"/>
<dbReference type="InterPro" id="IPR027417">
    <property type="entry name" value="P-loop_NTPase"/>
</dbReference>